<keyword evidence="2" id="KW-1185">Reference proteome</keyword>
<organism evidence="1 2">
    <name type="scientific">Niveispirillum cyanobacteriorum</name>
    <dbReference type="NCBI Taxonomy" id="1612173"/>
    <lineage>
        <taxon>Bacteria</taxon>
        <taxon>Pseudomonadati</taxon>
        <taxon>Pseudomonadota</taxon>
        <taxon>Alphaproteobacteria</taxon>
        <taxon>Rhodospirillales</taxon>
        <taxon>Azospirillaceae</taxon>
        <taxon>Niveispirillum</taxon>
    </lineage>
</organism>
<dbReference type="AlphaFoldDB" id="A0A2K9NKE9"/>
<proteinExistence type="predicted"/>
<reference evidence="1 2" key="1">
    <citation type="submission" date="2017-12" db="EMBL/GenBank/DDBJ databases">
        <title>Genomes of bacteria within cyanobacterial aggregates.</title>
        <authorList>
            <person name="Cai H."/>
        </authorList>
    </citation>
    <scope>NUCLEOTIDE SEQUENCE [LARGE SCALE GENOMIC DNA]</scope>
    <source>
        <strain evidence="1 2">TH16</strain>
        <plasmid evidence="1 2">unnamed1</plasmid>
    </source>
</reference>
<evidence type="ECO:0000313" key="1">
    <source>
        <dbReference type="EMBL" id="AUN33542.1"/>
    </source>
</evidence>
<evidence type="ECO:0000313" key="2">
    <source>
        <dbReference type="Proteomes" id="UP000234752"/>
    </source>
</evidence>
<accession>A0A2K9NKE9</accession>
<keyword evidence="1" id="KW-0614">Plasmid</keyword>
<dbReference type="Proteomes" id="UP000234752">
    <property type="component" value="Plasmid unnamed1"/>
</dbReference>
<dbReference type="EMBL" id="CP025613">
    <property type="protein sequence ID" value="AUN33542.1"/>
    <property type="molecule type" value="Genomic_DNA"/>
</dbReference>
<gene>
    <name evidence="1" type="ORF">C0V82_24685</name>
</gene>
<name>A0A2K9NKE9_9PROT</name>
<sequence length="109" mass="12653">MQIVSSDRSFKIAGSGKKIELFIDYDSITTIVGYKIDLFTVDLVCCDIVFISSDHQLTWTAHEEMPGFEKLMLYLENLPGFDRSWREKVILPAFAENRTTIFRRDVRPD</sequence>
<geneLocation type="plasmid" evidence="1 2">
    <name>unnamed1</name>
</geneLocation>
<dbReference type="RefSeq" id="WP_102115052.1">
    <property type="nucleotide sequence ID" value="NZ_BMGN01000001.1"/>
</dbReference>
<protein>
    <submittedName>
        <fullName evidence="1">Uncharacterized protein</fullName>
    </submittedName>
</protein>
<dbReference type="OrthoDB" id="7508649at2"/>
<dbReference type="KEGG" id="ncb:C0V82_24685"/>